<protein>
    <recommendedName>
        <fullName evidence="11">Crossover junction endodeoxyribonuclease Hjc</fullName>
        <shortName evidence="11">Hjc</shortName>
        <ecNumber evidence="11">3.1.21.10</ecNumber>
    </recommendedName>
    <alternativeName>
        <fullName evidence="11">Holliday junction resolvase Hjc</fullName>
    </alternativeName>
</protein>
<reference evidence="12 13" key="1">
    <citation type="journal article" date="2015" name="Int. J. Syst. Evol. Microbiol.">
        <title>M ethanocaldococcus bathoardescens sp. nov., a hyperthermophilic methanogen isolated from a volcanically active deep-sea hydrothermal vent.</title>
        <authorList>
            <person name="Stewart L.C."/>
            <person name="Jung J.H."/>
            <person name="Kim Y.T."/>
            <person name="Kwon S.W."/>
            <person name="Park C.S."/>
            <person name="Holden J.F."/>
        </authorList>
    </citation>
    <scope>NUCLEOTIDE SEQUENCE [LARGE SCALE GENOMIC DNA]</scope>
    <source>
        <strain evidence="12 13">JH146</strain>
    </source>
</reference>
<dbReference type="CDD" id="cd00523">
    <property type="entry name" value="Holliday_junction_resolvase"/>
    <property type="match status" value="1"/>
</dbReference>
<evidence type="ECO:0000256" key="6">
    <source>
        <dbReference type="ARBA" id="ARBA00022842"/>
    </source>
</evidence>
<comment type="cofactor">
    <cofactor evidence="11">
        <name>Mg(2+)</name>
        <dbReference type="ChEBI" id="CHEBI:18420"/>
    </cofactor>
    <text evidence="11">Binds 1 Mg(2+) ion per subunit.</text>
</comment>
<organism evidence="12 13">
    <name type="scientific">Methanocaldococcus bathoardescens</name>
    <dbReference type="NCBI Taxonomy" id="1301915"/>
    <lineage>
        <taxon>Archaea</taxon>
        <taxon>Methanobacteriati</taxon>
        <taxon>Methanobacteriota</taxon>
        <taxon>Methanomada group</taxon>
        <taxon>Methanococci</taxon>
        <taxon>Methanococcales</taxon>
        <taxon>Methanocaldococcaceae</taxon>
        <taxon>Methanocaldococcus</taxon>
    </lineage>
</organism>
<evidence type="ECO:0000313" key="12">
    <source>
        <dbReference type="EMBL" id="AIJ06255.1"/>
    </source>
</evidence>
<dbReference type="SUPFAM" id="SSF52980">
    <property type="entry name" value="Restriction endonuclease-like"/>
    <property type="match status" value="1"/>
</dbReference>
<feature type="active site" evidence="11">
    <location>
        <position position="32"/>
    </location>
</feature>
<dbReference type="GO" id="GO:0006310">
    <property type="term" value="P:DNA recombination"/>
    <property type="evidence" value="ECO:0007669"/>
    <property type="project" value="UniProtKB-UniRule"/>
</dbReference>
<dbReference type="HAMAP" id="MF_01490">
    <property type="entry name" value="HJ_Resolv_Hjc"/>
    <property type="match status" value="1"/>
</dbReference>
<evidence type="ECO:0000256" key="10">
    <source>
        <dbReference type="ARBA" id="ARBA00029354"/>
    </source>
</evidence>
<name>A0A076LCL0_9EURY</name>
<sequence>MRHKYRKGSTFERELKKLLEKEGFAVIRSAGSKGVDLIAGRNGEILIFECKSSSKSKFYINREDVEKLINFSKTFGGKPYLAVKFNGEMLFINPYLLSTNGKNYVIDEKIKIIAVDFYEVVGRGKQLKIDNYNLIQF</sequence>
<keyword evidence="6 11" id="KW-0460">Magnesium</keyword>
<keyword evidence="7 11" id="KW-0238">DNA-binding</keyword>
<dbReference type="GO" id="GO:0008821">
    <property type="term" value="F:crossover junction DNA endonuclease activity"/>
    <property type="evidence" value="ECO:0007669"/>
    <property type="project" value="UniProtKB-UniRule"/>
</dbReference>
<comment type="subunit">
    <text evidence="11">Homodimer.</text>
</comment>
<keyword evidence="1 11" id="KW-0540">Nuclease</keyword>
<keyword evidence="3 11" id="KW-0255">Endonuclease</keyword>
<evidence type="ECO:0000256" key="2">
    <source>
        <dbReference type="ARBA" id="ARBA00022723"/>
    </source>
</evidence>
<keyword evidence="4 11" id="KW-0227">DNA damage</keyword>
<keyword evidence="2 11" id="KW-0479">Metal-binding</keyword>
<dbReference type="Pfam" id="PF01870">
    <property type="entry name" value="Hjc"/>
    <property type="match status" value="1"/>
</dbReference>
<dbReference type="Proteomes" id="UP000028781">
    <property type="component" value="Chromosome"/>
</dbReference>
<keyword evidence="13" id="KW-1185">Reference proteome</keyword>
<feature type="site" description="Transition state stabilizer" evidence="11">
    <location>
        <position position="51"/>
    </location>
</feature>
<evidence type="ECO:0000313" key="13">
    <source>
        <dbReference type="Proteomes" id="UP000028781"/>
    </source>
</evidence>
<dbReference type="InterPro" id="IPR002732">
    <property type="entry name" value="Hjc"/>
</dbReference>
<dbReference type="KEGG" id="mjh:JH146_1413"/>
<dbReference type="GO" id="GO:0003677">
    <property type="term" value="F:DNA binding"/>
    <property type="evidence" value="ECO:0007669"/>
    <property type="project" value="UniProtKB-KW"/>
</dbReference>
<dbReference type="HOGENOM" id="CLU_139546_2_0_2"/>
<dbReference type="GO" id="GO:0006281">
    <property type="term" value="P:DNA repair"/>
    <property type="evidence" value="ECO:0007669"/>
    <property type="project" value="UniProtKB-UniRule"/>
</dbReference>
<evidence type="ECO:0000256" key="1">
    <source>
        <dbReference type="ARBA" id="ARBA00022722"/>
    </source>
</evidence>
<evidence type="ECO:0000256" key="7">
    <source>
        <dbReference type="ARBA" id="ARBA00023125"/>
    </source>
</evidence>
<dbReference type="InterPro" id="IPR011335">
    <property type="entry name" value="Restrct_endonuc-II-like"/>
</dbReference>
<evidence type="ECO:0000256" key="8">
    <source>
        <dbReference type="ARBA" id="ARBA00023172"/>
    </source>
</evidence>
<dbReference type="PANTHER" id="PTHR39651">
    <property type="entry name" value="HOLLIDAY JUNCTION RESOLVASE HJC"/>
    <property type="match status" value="1"/>
</dbReference>
<evidence type="ECO:0000256" key="3">
    <source>
        <dbReference type="ARBA" id="ARBA00022759"/>
    </source>
</evidence>
<dbReference type="PIRSF" id="PIRSF004985">
    <property type="entry name" value="Hlld_jn_rslvs_ar"/>
    <property type="match status" value="1"/>
</dbReference>
<keyword evidence="5 11" id="KW-0378">Hydrolase</keyword>
<keyword evidence="8 11" id="KW-0233">DNA recombination</keyword>
<proteinExistence type="inferred from homology"/>
<dbReference type="AlphaFoldDB" id="A0A076LCL0"/>
<dbReference type="InterPro" id="IPR014428">
    <property type="entry name" value="Hjc_arc"/>
</dbReference>
<dbReference type="PANTHER" id="PTHR39651:SF1">
    <property type="entry name" value="HOLLIDAY JUNCTION RESOLVASE HJC"/>
    <property type="match status" value="1"/>
</dbReference>
<dbReference type="Gene3D" id="3.40.1350.10">
    <property type="match status" value="1"/>
</dbReference>
<feature type="binding site" evidence="11">
    <location>
        <position position="49"/>
    </location>
    <ligand>
        <name>Mg(2+)</name>
        <dbReference type="ChEBI" id="CHEBI:18420"/>
    </ligand>
</feature>
<dbReference type="NCBIfam" id="NF040854">
    <property type="entry name" value="Hol_resolv_Hjc"/>
    <property type="match status" value="1"/>
</dbReference>
<gene>
    <name evidence="11" type="primary">hjc</name>
    <name evidence="12" type="ORF">JH146_1413</name>
</gene>
<comment type="catalytic activity">
    <reaction evidence="10 11">
        <text>Endonucleolytic cleavage at a junction such as a reciprocal single-stranded crossover between two homologous DNA duplexes (Holliday junction).</text>
        <dbReference type="EC" id="3.1.21.10"/>
    </reaction>
</comment>
<comment type="function">
    <text evidence="11">A structure-specific endonuclease that resolves Holliday junction (HJ) intermediates during genetic recombination. Cleaves 4-way DNA junctions introducing paired nicks in opposing strands, leaving a 5'-terminal phosphate and a 3'-terminal hydroxyl group that are subsequently ligated to produce recombinant products.</text>
</comment>
<dbReference type="STRING" id="1301915.JH146_1413"/>
<dbReference type="EMBL" id="CP009149">
    <property type="protein sequence ID" value="AIJ06255.1"/>
    <property type="molecule type" value="Genomic_DNA"/>
</dbReference>
<accession>A0A076LCL0</accession>
<dbReference type="OrthoDB" id="34330at2157"/>
<evidence type="ECO:0000256" key="4">
    <source>
        <dbReference type="ARBA" id="ARBA00022763"/>
    </source>
</evidence>
<comment type="similarity">
    <text evidence="11">Belongs to the Holliday junction resolvase Hjc family.</text>
</comment>
<evidence type="ECO:0000256" key="9">
    <source>
        <dbReference type="ARBA" id="ARBA00023204"/>
    </source>
</evidence>
<dbReference type="GO" id="GO:0000287">
    <property type="term" value="F:magnesium ion binding"/>
    <property type="evidence" value="ECO:0007669"/>
    <property type="project" value="UniProtKB-UniRule"/>
</dbReference>
<evidence type="ECO:0000256" key="11">
    <source>
        <dbReference type="HAMAP-Rule" id="MF_01490"/>
    </source>
</evidence>
<keyword evidence="9 11" id="KW-0234">DNA repair</keyword>
<dbReference type="RefSeq" id="WP_048202348.1">
    <property type="nucleotide sequence ID" value="NZ_CP009149.1"/>
</dbReference>
<feature type="binding site" evidence="11">
    <location>
        <position position="36"/>
    </location>
    <ligand>
        <name>Mg(2+)</name>
        <dbReference type="ChEBI" id="CHEBI:18420"/>
    </ligand>
</feature>
<evidence type="ECO:0000256" key="5">
    <source>
        <dbReference type="ARBA" id="ARBA00022801"/>
    </source>
</evidence>
<dbReference type="InterPro" id="IPR011856">
    <property type="entry name" value="tRNA_endonuc-like_dom_sf"/>
</dbReference>
<dbReference type="EC" id="3.1.21.10" evidence="11"/>
<feature type="binding site" evidence="11">
    <location>
        <position position="12"/>
    </location>
    <ligand>
        <name>Mg(2+)</name>
        <dbReference type="ChEBI" id="CHEBI:18420"/>
    </ligand>
</feature>
<dbReference type="GeneID" id="24892045"/>